<dbReference type="Proteomes" id="UP000282378">
    <property type="component" value="Unassembled WGS sequence"/>
</dbReference>
<name>A0A0N0WF51_PSEYM</name>
<feature type="transmembrane region" description="Helical" evidence="1">
    <location>
        <begin position="103"/>
        <end position="127"/>
    </location>
</feature>
<feature type="transmembrane region" description="Helical" evidence="1">
    <location>
        <begin position="62"/>
        <end position="83"/>
    </location>
</feature>
<sequence length="180" mass="18567">MDGSTDAIQMLVNLSHNLLTSLVNFAFTLGSLFAVTGAVSYLATHASAARKAPGHAEGGGKVIAVLLLCGGLAGLDQMIGAAARQLGWQGATFDAISYVDVGTFGVAADAANAVLSLVRMLGVWFALQGMLSWKRSFKDGHTGLSASQDVSSGTLKFVLGVFCVCNPYLLSALQKTLGLL</sequence>
<keyword evidence="1" id="KW-0472">Membrane</keyword>
<feature type="transmembrane region" description="Helical" evidence="1">
    <location>
        <begin position="22"/>
        <end position="42"/>
    </location>
</feature>
<gene>
    <name evidence="2" type="ORF">APX70_04311</name>
</gene>
<evidence type="ECO:0000313" key="2">
    <source>
        <dbReference type="EMBL" id="RML55040.1"/>
    </source>
</evidence>
<comment type="caution">
    <text evidence="2">The sequence shown here is derived from an EMBL/GenBank/DDBJ whole genome shotgun (WGS) entry which is preliminary data.</text>
</comment>
<keyword evidence="1" id="KW-0812">Transmembrane</keyword>
<evidence type="ECO:0000313" key="3">
    <source>
        <dbReference type="Proteomes" id="UP000282378"/>
    </source>
</evidence>
<dbReference type="AlphaFoldDB" id="A0A0N0WF51"/>
<proteinExistence type="predicted"/>
<organism evidence="2 3">
    <name type="scientific">Pseudomonas syringae pv. maculicola</name>
    <dbReference type="NCBI Taxonomy" id="59511"/>
    <lineage>
        <taxon>Bacteria</taxon>
        <taxon>Pseudomonadati</taxon>
        <taxon>Pseudomonadota</taxon>
        <taxon>Gammaproteobacteria</taxon>
        <taxon>Pseudomonadales</taxon>
        <taxon>Pseudomonadaceae</taxon>
        <taxon>Pseudomonas</taxon>
    </lineage>
</organism>
<keyword evidence="1" id="KW-1133">Transmembrane helix</keyword>
<dbReference type="EMBL" id="RBNL01003258">
    <property type="protein sequence ID" value="RML55040.1"/>
    <property type="molecule type" value="Genomic_DNA"/>
</dbReference>
<protein>
    <submittedName>
        <fullName evidence="2">TraQ protein</fullName>
    </submittedName>
</protein>
<accession>A0A0N0WF51</accession>
<dbReference type="NCBIfam" id="NF033883">
    <property type="entry name" value="conj_TraQ_IncI1"/>
    <property type="match status" value="1"/>
</dbReference>
<evidence type="ECO:0000256" key="1">
    <source>
        <dbReference type="SAM" id="Phobius"/>
    </source>
</evidence>
<reference evidence="2 3" key="1">
    <citation type="submission" date="2018-08" db="EMBL/GenBank/DDBJ databases">
        <title>Recombination of ecologically and evolutionarily significant loci maintains genetic cohesion in the Pseudomonas syringae species complex.</title>
        <authorList>
            <person name="Dillon M."/>
            <person name="Thakur S."/>
            <person name="Almeida R.N.D."/>
            <person name="Weir B.S."/>
            <person name="Guttman D.S."/>
        </authorList>
    </citation>
    <scope>NUCLEOTIDE SEQUENCE [LARGE SCALE GENOMIC DNA]</scope>
    <source>
        <strain evidence="2 3">88_10</strain>
    </source>
</reference>
<dbReference type="InterPro" id="IPR048039">
    <property type="entry name" value="TraQ-like"/>
</dbReference>
<dbReference type="GeneID" id="1187441"/>
<dbReference type="RefSeq" id="WP_003344373.1">
    <property type="nucleotide sequence ID" value="NZ_LGLE01000015.1"/>
</dbReference>